<dbReference type="InterPro" id="IPR009739">
    <property type="entry name" value="LprI-like_N"/>
</dbReference>
<reference evidence="2 3" key="1">
    <citation type="submission" date="2018-06" db="EMBL/GenBank/DDBJ databases">
        <title>Genomic Encyclopedia of Type Strains, Phase III (KMG-III): the genomes of soil and plant-associated and newly described type strains.</title>
        <authorList>
            <person name="Whitman W."/>
        </authorList>
    </citation>
    <scope>NUCLEOTIDE SEQUENCE [LARGE SCALE GENOMIC DNA]</scope>
    <source>
        <strain evidence="2 3">LMG 23644</strain>
    </source>
</reference>
<protein>
    <submittedName>
        <fullName evidence="2">Uncharacterized protein DUF1311</fullName>
    </submittedName>
</protein>
<dbReference type="Pfam" id="PF07007">
    <property type="entry name" value="LprI"/>
    <property type="match status" value="2"/>
</dbReference>
<dbReference type="EMBL" id="QLTK01000004">
    <property type="protein sequence ID" value="RAS35991.1"/>
    <property type="molecule type" value="Genomic_DNA"/>
</dbReference>
<dbReference type="AlphaFoldDB" id="A0A329CQR3"/>
<dbReference type="Proteomes" id="UP000248918">
    <property type="component" value="Unassembled WGS sequence"/>
</dbReference>
<name>A0A329CQR3_9BURK</name>
<feature type="domain" description="Lysozyme inhibitor LprI-like N-terminal" evidence="1">
    <location>
        <begin position="85"/>
        <end position="178"/>
    </location>
</feature>
<dbReference type="STRING" id="1169143.GCA_000383275_00159"/>
<evidence type="ECO:0000313" key="2">
    <source>
        <dbReference type="EMBL" id="RAS35991.1"/>
    </source>
</evidence>
<gene>
    <name evidence="2" type="ORF">BX591_104323</name>
</gene>
<dbReference type="Gene3D" id="1.20.1270.180">
    <property type="match status" value="1"/>
</dbReference>
<organism evidence="2 3">
    <name type="scientific">Paraburkholderia bryophila</name>
    <dbReference type="NCBI Taxonomy" id="420952"/>
    <lineage>
        <taxon>Bacteria</taxon>
        <taxon>Pseudomonadati</taxon>
        <taxon>Pseudomonadota</taxon>
        <taxon>Betaproteobacteria</taxon>
        <taxon>Burkholderiales</taxon>
        <taxon>Burkholderiaceae</taxon>
        <taxon>Paraburkholderia</taxon>
    </lineage>
</organism>
<evidence type="ECO:0000313" key="3">
    <source>
        <dbReference type="Proteomes" id="UP000248918"/>
    </source>
</evidence>
<proteinExistence type="predicted"/>
<feature type="domain" description="Lysozyme inhibitor LprI-like N-terminal" evidence="1">
    <location>
        <begin position="200"/>
        <end position="243"/>
    </location>
</feature>
<comment type="caution">
    <text evidence="2">The sequence shown here is derived from an EMBL/GenBank/DDBJ whole genome shotgun (WGS) entry which is preliminary data.</text>
</comment>
<evidence type="ECO:0000259" key="1">
    <source>
        <dbReference type="Pfam" id="PF07007"/>
    </source>
</evidence>
<accession>A0A329CQR3</accession>
<sequence>MRKTVVGKGAASGLLRGAWQRAVAALSTPLSIASMASTPALTSQSTLTLAAATLFVALLGVAPSPAHAEVAAADPIDASMRACLARSDMSSTTGQVQCMDNARIGWKSALDSAWQQLQPKLPAARRKQWEKSQASWLASRDAEKQLLAAVFATTHGSMYVLAEADMQLQPVRDRAQALRSAVANAGSAPPGRLRACRSDAQCEHATFDLNRYYRRLQMKMPARSRPTLVRAQRAWNAYLDATTPLLDERGRIDIIGARVATLKRLSETVGNS</sequence>